<accession>A0A2J6Q746</accession>
<evidence type="ECO:0000259" key="8">
    <source>
        <dbReference type="Pfam" id="PF10337"/>
    </source>
</evidence>
<feature type="transmembrane region" description="Helical" evidence="6">
    <location>
        <begin position="203"/>
        <end position="223"/>
    </location>
</feature>
<feature type="domain" description="Putative ER transporter 6TM N-terminal" evidence="8">
    <location>
        <begin position="168"/>
        <end position="460"/>
    </location>
</feature>
<evidence type="ECO:0000259" key="9">
    <source>
        <dbReference type="Pfam" id="PF13515"/>
    </source>
</evidence>
<dbReference type="AlphaFoldDB" id="A0A2J6Q746"/>
<dbReference type="PANTHER" id="PTHR37994:SF4">
    <property type="entry name" value="ER TRANSPORTER 6TM N-TERMINAL DOMAIN-CONTAINING PROTEIN-RELATED"/>
    <property type="match status" value="1"/>
</dbReference>
<feature type="transmembrane region" description="Helical" evidence="6">
    <location>
        <begin position="235"/>
        <end position="253"/>
    </location>
</feature>
<evidence type="ECO:0000256" key="6">
    <source>
        <dbReference type="SAM" id="Phobius"/>
    </source>
</evidence>
<evidence type="ECO:0000256" key="2">
    <source>
        <dbReference type="ARBA" id="ARBA00022692"/>
    </source>
</evidence>
<feature type="transmembrane region" description="Helical" evidence="6">
    <location>
        <begin position="715"/>
        <end position="732"/>
    </location>
</feature>
<feature type="transmembrane region" description="Helical" evidence="6">
    <location>
        <begin position="660"/>
        <end position="677"/>
    </location>
</feature>
<organism evidence="10 11">
    <name type="scientific">Hyaloscypha hepaticicola</name>
    <dbReference type="NCBI Taxonomy" id="2082293"/>
    <lineage>
        <taxon>Eukaryota</taxon>
        <taxon>Fungi</taxon>
        <taxon>Dikarya</taxon>
        <taxon>Ascomycota</taxon>
        <taxon>Pezizomycotina</taxon>
        <taxon>Leotiomycetes</taxon>
        <taxon>Helotiales</taxon>
        <taxon>Hyaloscyphaceae</taxon>
        <taxon>Hyaloscypha</taxon>
    </lineage>
</organism>
<proteinExistence type="predicted"/>
<dbReference type="Proteomes" id="UP000235672">
    <property type="component" value="Unassembled WGS sequence"/>
</dbReference>
<evidence type="ECO:0000256" key="3">
    <source>
        <dbReference type="ARBA" id="ARBA00022989"/>
    </source>
</evidence>
<feature type="compositionally biased region" description="Basic and acidic residues" evidence="5">
    <location>
        <begin position="1"/>
        <end position="23"/>
    </location>
</feature>
<feature type="domain" description="Putative ER transporter 6TM N-terminal" evidence="8">
    <location>
        <begin position="69"/>
        <end position="161"/>
    </location>
</feature>
<feature type="transmembrane region" description="Helical" evidence="6">
    <location>
        <begin position="802"/>
        <end position="823"/>
    </location>
</feature>
<feature type="compositionally biased region" description="Basic residues" evidence="5">
    <location>
        <begin position="308"/>
        <end position="317"/>
    </location>
</feature>
<feature type="transmembrane region" description="Helical" evidence="6">
    <location>
        <begin position="739"/>
        <end position="755"/>
    </location>
</feature>
<evidence type="ECO:0000313" key="11">
    <source>
        <dbReference type="Proteomes" id="UP000235672"/>
    </source>
</evidence>
<dbReference type="InterPro" id="IPR018820">
    <property type="entry name" value="BRE4-related_DUF2421"/>
</dbReference>
<feature type="transmembrane region" description="Helical" evidence="6">
    <location>
        <begin position="761"/>
        <end position="781"/>
    </location>
</feature>
<keyword evidence="3 6" id="KW-1133">Transmembrane helix</keyword>
<dbReference type="InterPro" id="IPR049453">
    <property type="entry name" value="Memb_transporter_dom"/>
</dbReference>
<evidence type="ECO:0008006" key="12">
    <source>
        <dbReference type="Google" id="ProtNLM"/>
    </source>
</evidence>
<name>A0A2J6Q746_9HELO</name>
<dbReference type="Pfam" id="PF10334">
    <property type="entry name" value="BRE4"/>
    <property type="match status" value="1"/>
</dbReference>
<feature type="transmembrane region" description="Helical" evidence="6">
    <location>
        <begin position="72"/>
        <end position="96"/>
    </location>
</feature>
<dbReference type="InterPro" id="IPR018823">
    <property type="entry name" value="ArAE_2_N"/>
</dbReference>
<keyword evidence="2 6" id="KW-0812">Transmembrane</keyword>
<evidence type="ECO:0000256" key="5">
    <source>
        <dbReference type="SAM" id="MobiDB-lite"/>
    </source>
</evidence>
<keyword evidence="11" id="KW-1185">Reference proteome</keyword>
<evidence type="ECO:0000259" key="7">
    <source>
        <dbReference type="Pfam" id="PF10334"/>
    </source>
</evidence>
<feature type="transmembrane region" description="Helical" evidence="6">
    <location>
        <begin position="132"/>
        <end position="151"/>
    </location>
</feature>
<feature type="compositionally biased region" description="Basic and acidic residues" evidence="5">
    <location>
        <begin position="50"/>
        <end position="63"/>
    </location>
</feature>
<dbReference type="PANTHER" id="PTHR37994">
    <property type="entry name" value="ARAE_2_N DOMAIN-CONTAINING PROTEIN-RELATED"/>
    <property type="match status" value="1"/>
</dbReference>
<feature type="transmembrane region" description="Helical" evidence="6">
    <location>
        <begin position="171"/>
        <end position="191"/>
    </location>
</feature>
<dbReference type="OrthoDB" id="2274698at2759"/>
<sequence>MANDKNVEPDLAEQHRMPRDHENGAPAIEDEDGKIEGQGNNQGPNGEHVPGGDREKKMEEKPSKLKEMWGKLGLDMGTAMMMFKGSLAPVIGIAIYQADSVAATYSTLGYLVPIIAVLSVSIMPRAKYIQTLLLNVIGICIGSAVALLGIWSGVQARKHTTPVGSTARYNSSQAAVCAIWLFANIWFVNLLRSKMPALQFPVIMYSIFTNVAFTYGPLFPTIAAGEALIKQLLEGFLTAFAISTGVSLFIIPVSSRTVVFKEQTGYIQLIRATMKAQTAYLQSLETSDMFAPEEPGEDDGERTDGGKKAKKNKKKDKTSHLAANAQSMALKANLATLTGLHGKLHGDMSFGKREMAWGKLDAKDLDEIFTLFRSILIPLIGMSTITDIFERIAERRGWVRVPNSKFDRAESWEACGLEAKEKEKATWNEIMKTLHEPFEVVTAAMDEGIQHAGLLLELVPKPKKKKEEDVEEAADNPKPGHPDFARYLEKTLLDFYSKRGETLKAWARQKGISESQFNSAKLPAPGEDWTPDEAQHRRDQQQLYLILYLEHLLYSTGVAVLELIKFADKKVEDGTMSKTRFIFPGKRRLKKWIMNIGREDLAIDTDAPDSAEAGTNTVYMGSGFNPKKDPEHLPPKTAWQHFGNGLRTIPHFLGSAESAFGFRVACATLTVGIVAFLKDTQTFFIEQRLVWAMIIIAIGMSMTSGQSIFGFIGRVVGTAVAMVLSIVIWYIVDQKTPGIIVMLWFFIFLEMYFFIKFPRFLPIFLVAIVTQILIIGYELQVRKIGIAVASSSGQPYYPIYELAPYRLACVAGGSFVAFIWTIFPYPLTDRSWLRRDLGSTLYLLANYYSIIHSTVHARMHDTEGDLSLKSSPGRRLEKARHKILGKLLLLLPSLKQHADFQKFELSIGGEFPKQTYDAIILRATGIMNYLSLMSYATNAWVIDEGALYPNSRPERRREWLDALAKLVDTINPTSHGITSILSLLSASVTQGSALPPFIQLPEPYDLSRRLEALDKGILDARHIEEPGYSAYAVLQVCSSLVTDDLTRLVDHVKDLVGETDFSFKVSISDSSVDSTASELSSGKGKKD</sequence>
<feature type="domain" description="DUF2421" evidence="7">
    <location>
        <begin position="824"/>
        <end position="1058"/>
    </location>
</feature>
<feature type="domain" description="Integral membrane bound transporter" evidence="9">
    <location>
        <begin position="684"/>
        <end position="820"/>
    </location>
</feature>
<dbReference type="Pfam" id="PF10337">
    <property type="entry name" value="ArAE_2_N"/>
    <property type="match status" value="2"/>
</dbReference>
<dbReference type="EMBL" id="KZ613479">
    <property type="protein sequence ID" value="PMD22100.1"/>
    <property type="molecule type" value="Genomic_DNA"/>
</dbReference>
<gene>
    <name evidence="10" type="ORF">NA56DRAFT_645300</name>
</gene>
<evidence type="ECO:0000256" key="4">
    <source>
        <dbReference type="ARBA" id="ARBA00023136"/>
    </source>
</evidence>
<feature type="compositionally biased region" description="Low complexity" evidence="5">
    <location>
        <begin position="37"/>
        <end position="46"/>
    </location>
</feature>
<evidence type="ECO:0000256" key="1">
    <source>
        <dbReference type="ARBA" id="ARBA00004141"/>
    </source>
</evidence>
<protein>
    <recommendedName>
        <fullName evidence="12">ER transporter 6TM N-terminal domain-containing protein</fullName>
    </recommendedName>
</protein>
<keyword evidence="4 6" id="KW-0472">Membrane</keyword>
<feature type="region of interest" description="Disordered" evidence="5">
    <location>
        <begin position="290"/>
        <end position="319"/>
    </location>
</feature>
<dbReference type="STRING" id="1745343.A0A2J6Q746"/>
<feature type="transmembrane region" description="Helical" evidence="6">
    <location>
        <begin position="543"/>
        <end position="564"/>
    </location>
</feature>
<evidence type="ECO:0000313" key="10">
    <source>
        <dbReference type="EMBL" id="PMD22100.1"/>
    </source>
</evidence>
<dbReference type="Pfam" id="PF13515">
    <property type="entry name" value="FUSC_2"/>
    <property type="match status" value="1"/>
</dbReference>
<feature type="transmembrane region" description="Helical" evidence="6">
    <location>
        <begin position="102"/>
        <end position="120"/>
    </location>
</feature>
<comment type="subcellular location">
    <subcellularLocation>
        <location evidence="1">Membrane</location>
        <topology evidence="1">Multi-pass membrane protein</topology>
    </subcellularLocation>
</comment>
<dbReference type="GO" id="GO:0016020">
    <property type="term" value="C:membrane"/>
    <property type="evidence" value="ECO:0007669"/>
    <property type="project" value="UniProtKB-SubCell"/>
</dbReference>
<feature type="transmembrane region" description="Helical" evidence="6">
    <location>
        <begin position="689"/>
        <end position="709"/>
    </location>
</feature>
<feature type="region of interest" description="Disordered" evidence="5">
    <location>
        <begin position="1"/>
        <end position="63"/>
    </location>
</feature>
<reference evidence="10 11" key="1">
    <citation type="submission" date="2016-05" db="EMBL/GenBank/DDBJ databases">
        <title>A degradative enzymes factory behind the ericoid mycorrhizal symbiosis.</title>
        <authorList>
            <consortium name="DOE Joint Genome Institute"/>
            <person name="Martino E."/>
            <person name="Morin E."/>
            <person name="Grelet G."/>
            <person name="Kuo A."/>
            <person name="Kohler A."/>
            <person name="Daghino S."/>
            <person name="Barry K."/>
            <person name="Choi C."/>
            <person name="Cichocki N."/>
            <person name="Clum A."/>
            <person name="Copeland A."/>
            <person name="Hainaut M."/>
            <person name="Haridas S."/>
            <person name="Labutti K."/>
            <person name="Lindquist E."/>
            <person name="Lipzen A."/>
            <person name="Khouja H.-R."/>
            <person name="Murat C."/>
            <person name="Ohm R."/>
            <person name="Olson A."/>
            <person name="Spatafora J."/>
            <person name="Veneault-Fourrey C."/>
            <person name="Henrissat B."/>
            <person name="Grigoriev I."/>
            <person name="Martin F."/>
            <person name="Perotto S."/>
        </authorList>
    </citation>
    <scope>NUCLEOTIDE SEQUENCE [LARGE SCALE GENOMIC DNA]</scope>
    <source>
        <strain evidence="10 11">UAMH 7357</strain>
    </source>
</reference>